<accession>U5NZD6</accession>
<evidence type="ECO:0000256" key="1">
    <source>
        <dbReference type="SAM" id="Phobius"/>
    </source>
</evidence>
<keyword evidence="2" id="KW-0614">Plasmid</keyword>
<dbReference type="RefSeq" id="WP_023164844.1">
    <property type="nucleotide sequence ID" value="NC_022590.1"/>
</dbReference>
<feature type="transmembrane region" description="Helical" evidence="1">
    <location>
        <begin position="21"/>
        <end position="46"/>
    </location>
</feature>
<gene>
    <name evidence="2" type="ORF">AP13_p01000</name>
</gene>
<protein>
    <submittedName>
        <fullName evidence="2">Uncharacterized protein</fullName>
    </submittedName>
</protein>
<dbReference type="AlphaFoldDB" id="U5NZD6"/>
<name>U5NZD6_9MICO</name>
<keyword evidence="1" id="KW-1133">Transmembrane helix</keyword>
<dbReference type="EMBL" id="KF577590">
    <property type="protein sequence ID" value="AGY35409.1"/>
    <property type="molecule type" value="Genomic_DNA"/>
</dbReference>
<keyword evidence="1" id="KW-0472">Membrane</keyword>
<geneLocation type="plasmid" evidence="2">
    <name>pAP13</name>
</geneLocation>
<sequence>MARRKGWTQDDLNWSAWKMENFAAMFGATVVFVGINVTVLASLFTLTGTIGEWGWMCGV</sequence>
<organism evidence="2">
    <name type="scientific">Brevibacterium sp. Ap13</name>
    <dbReference type="NCBI Taxonomy" id="1406197"/>
    <lineage>
        <taxon>Bacteria</taxon>
        <taxon>Bacillati</taxon>
        <taxon>Actinomycetota</taxon>
        <taxon>Actinomycetes</taxon>
        <taxon>Micrococcales</taxon>
        <taxon>Brevibacteriaceae</taxon>
        <taxon>Brevibacterium</taxon>
    </lineage>
</organism>
<reference evidence="2" key="1">
    <citation type="journal article" date="2013" name="Genome Announc.">
        <title>Complete Genome Sequence of pAP13, a Large Linear Plasmid of a Brevibacterium Strain Isolated from a Saline Lake at 4,200 Meters above Sea Level in Argentina.</title>
        <authorList>
            <person name="Dib J.R."/>
            <person name="Schuldes J."/>
            <person name="Thurmer A."/>
            <person name="Farias M.E."/>
            <person name="Daniel R."/>
            <person name="Meinhardt F."/>
        </authorList>
    </citation>
    <scope>NUCLEOTIDE SEQUENCE</scope>
    <source>
        <strain evidence="2">Ap13</strain>
        <plasmid evidence="2">pAP13</plasmid>
    </source>
</reference>
<keyword evidence="1" id="KW-0812">Transmembrane</keyword>
<evidence type="ECO:0000313" key="2">
    <source>
        <dbReference type="EMBL" id="AGY35409.1"/>
    </source>
</evidence>
<proteinExistence type="predicted"/>